<sequence length="86" mass="9882">MGTENTENGYNVVFRNVSGSILNGVITYTFFRSKQQFDEWWEVEEQNGWRQVVEKGVSRERANILCSTPEAILAQADAIFSVFERS</sequence>
<accession>A0A1F8F8S5</accession>
<gene>
    <name evidence="1" type="ORF">A3J46_02215</name>
</gene>
<evidence type="ECO:0000313" key="2">
    <source>
        <dbReference type="Proteomes" id="UP000177167"/>
    </source>
</evidence>
<comment type="caution">
    <text evidence="1">The sequence shown here is derived from an EMBL/GenBank/DDBJ whole genome shotgun (WGS) entry which is preliminary data.</text>
</comment>
<organism evidence="1 2">
    <name type="scientific">Candidatus Yanofskybacteria bacterium RIFCSPHIGHO2_02_FULL_41_11</name>
    <dbReference type="NCBI Taxonomy" id="1802675"/>
    <lineage>
        <taxon>Bacteria</taxon>
        <taxon>Candidatus Yanofskyibacteriota</taxon>
    </lineage>
</organism>
<dbReference type="EMBL" id="MGJP01000032">
    <property type="protein sequence ID" value="OGN09554.1"/>
    <property type="molecule type" value="Genomic_DNA"/>
</dbReference>
<proteinExistence type="predicted"/>
<dbReference type="AlphaFoldDB" id="A0A1F8F8S5"/>
<protein>
    <submittedName>
        <fullName evidence="1">Uncharacterized protein</fullName>
    </submittedName>
</protein>
<evidence type="ECO:0000313" key="1">
    <source>
        <dbReference type="EMBL" id="OGN09554.1"/>
    </source>
</evidence>
<name>A0A1F8F8S5_9BACT</name>
<dbReference type="Proteomes" id="UP000177167">
    <property type="component" value="Unassembled WGS sequence"/>
</dbReference>
<reference evidence="1 2" key="1">
    <citation type="journal article" date="2016" name="Nat. Commun.">
        <title>Thousands of microbial genomes shed light on interconnected biogeochemical processes in an aquifer system.</title>
        <authorList>
            <person name="Anantharaman K."/>
            <person name="Brown C.T."/>
            <person name="Hug L.A."/>
            <person name="Sharon I."/>
            <person name="Castelle C.J."/>
            <person name="Probst A.J."/>
            <person name="Thomas B.C."/>
            <person name="Singh A."/>
            <person name="Wilkins M.J."/>
            <person name="Karaoz U."/>
            <person name="Brodie E.L."/>
            <person name="Williams K.H."/>
            <person name="Hubbard S.S."/>
            <person name="Banfield J.F."/>
        </authorList>
    </citation>
    <scope>NUCLEOTIDE SEQUENCE [LARGE SCALE GENOMIC DNA]</scope>
</reference>